<gene>
    <name evidence="3" type="ORF">EDB81DRAFT_929561</name>
</gene>
<dbReference type="CDD" id="cd07440">
    <property type="entry name" value="RGS"/>
    <property type="match status" value="1"/>
</dbReference>
<dbReference type="InterPro" id="IPR036305">
    <property type="entry name" value="RGS_sf"/>
</dbReference>
<evidence type="ECO:0000313" key="3">
    <source>
        <dbReference type="EMBL" id="KAH7109703.1"/>
    </source>
</evidence>
<dbReference type="SUPFAM" id="SSF48097">
    <property type="entry name" value="Regulator of G-protein signaling, RGS"/>
    <property type="match status" value="1"/>
</dbReference>
<accession>A0A9P9CZ84</accession>
<dbReference type="OrthoDB" id="10266999at2759"/>
<proteinExistence type="predicted"/>
<dbReference type="PANTHER" id="PTHR10845:SF267">
    <property type="entry name" value="REGULATOR OF G PROTEIN SIGNALING DOMAIN PROTEIN (AFU_ORTHOLOGUE AFUA_6G06860)"/>
    <property type="match status" value="1"/>
</dbReference>
<dbReference type="PANTHER" id="PTHR10845">
    <property type="entry name" value="REGULATOR OF G PROTEIN SIGNALING"/>
    <property type="match status" value="1"/>
</dbReference>
<evidence type="ECO:0000313" key="4">
    <source>
        <dbReference type="Proteomes" id="UP000738349"/>
    </source>
</evidence>
<dbReference type="AlphaFoldDB" id="A0A9P9CZ84"/>
<dbReference type="EMBL" id="JAGMUV010000050">
    <property type="protein sequence ID" value="KAH7109703.1"/>
    <property type="molecule type" value="Genomic_DNA"/>
</dbReference>
<dbReference type="InterPro" id="IPR044926">
    <property type="entry name" value="RGS_subdomain_2"/>
</dbReference>
<dbReference type="Gene3D" id="1.10.167.10">
    <property type="entry name" value="Regulator of G-protein Signalling 4, domain 2"/>
    <property type="match status" value="1"/>
</dbReference>
<feature type="domain" description="RGS" evidence="2">
    <location>
        <begin position="21"/>
        <end position="135"/>
    </location>
</feature>
<dbReference type="Proteomes" id="UP000738349">
    <property type="component" value="Unassembled WGS sequence"/>
</dbReference>
<dbReference type="Pfam" id="PF00615">
    <property type="entry name" value="RGS"/>
    <property type="match status" value="1"/>
</dbReference>
<feature type="compositionally biased region" description="Basic and acidic residues" evidence="1">
    <location>
        <begin position="165"/>
        <end position="191"/>
    </location>
</feature>
<protein>
    <submittedName>
        <fullName evidence="3">RGS domain-containing protein</fullName>
    </submittedName>
</protein>
<comment type="caution">
    <text evidence="3">The sequence shown here is derived from an EMBL/GenBank/DDBJ whole genome shotgun (WGS) entry which is preliminary data.</text>
</comment>
<reference evidence="3" key="1">
    <citation type="journal article" date="2021" name="Nat. Commun.">
        <title>Genetic determinants of endophytism in the Arabidopsis root mycobiome.</title>
        <authorList>
            <person name="Mesny F."/>
            <person name="Miyauchi S."/>
            <person name="Thiergart T."/>
            <person name="Pickel B."/>
            <person name="Atanasova L."/>
            <person name="Karlsson M."/>
            <person name="Huettel B."/>
            <person name="Barry K.W."/>
            <person name="Haridas S."/>
            <person name="Chen C."/>
            <person name="Bauer D."/>
            <person name="Andreopoulos W."/>
            <person name="Pangilinan J."/>
            <person name="LaButti K."/>
            <person name="Riley R."/>
            <person name="Lipzen A."/>
            <person name="Clum A."/>
            <person name="Drula E."/>
            <person name="Henrissat B."/>
            <person name="Kohler A."/>
            <person name="Grigoriev I.V."/>
            <person name="Martin F.M."/>
            <person name="Hacquard S."/>
        </authorList>
    </citation>
    <scope>NUCLEOTIDE SEQUENCE</scope>
    <source>
        <strain evidence="3">MPI-CAGE-AT-0147</strain>
    </source>
</reference>
<feature type="region of interest" description="Disordered" evidence="1">
    <location>
        <begin position="162"/>
        <end position="191"/>
    </location>
</feature>
<name>A0A9P9CZ84_9HYPO</name>
<dbReference type="PROSITE" id="PS50132">
    <property type="entry name" value="RGS"/>
    <property type="match status" value="1"/>
</dbReference>
<evidence type="ECO:0000256" key="1">
    <source>
        <dbReference type="SAM" id="MobiDB-lite"/>
    </source>
</evidence>
<evidence type="ECO:0000259" key="2">
    <source>
        <dbReference type="PROSITE" id="PS50132"/>
    </source>
</evidence>
<organism evidence="3 4">
    <name type="scientific">Dactylonectria macrodidyma</name>
    <dbReference type="NCBI Taxonomy" id="307937"/>
    <lineage>
        <taxon>Eukaryota</taxon>
        <taxon>Fungi</taxon>
        <taxon>Dikarya</taxon>
        <taxon>Ascomycota</taxon>
        <taxon>Pezizomycotina</taxon>
        <taxon>Sordariomycetes</taxon>
        <taxon>Hypocreomycetidae</taxon>
        <taxon>Hypocreales</taxon>
        <taxon>Nectriaceae</taxon>
        <taxon>Dactylonectria</taxon>
    </lineage>
</organism>
<keyword evidence="4" id="KW-1185">Reference proteome</keyword>
<sequence>MPSLSDVLSDLSPDPWRLDDFTAYLLKNHCLETLQFIQDASRYQACYAEIVEGIRIPWVYLRCHYDYLQALWEHLMDAYILPDGHREVNLPYEVRARLLGFRASDFPRHPSELGDAVRSIYELMEDSILPGFLNSQVSLEQPASRGRCNLGGTSGRLRRKISKTTSERDHQRRFQVREGSRSRASSLRRDSEGSFCRRRHLLGGAPASPRSHLLRRAMESFDHTVRGVRGIRWWLKPPLGKDGSSRR</sequence>
<dbReference type="InterPro" id="IPR016137">
    <property type="entry name" value="RGS"/>
</dbReference>